<dbReference type="InterPro" id="IPR015421">
    <property type="entry name" value="PyrdxlP-dep_Trfase_major"/>
</dbReference>
<dbReference type="Pfam" id="PF00155">
    <property type="entry name" value="Aminotran_1_2"/>
    <property type="match status" value="1"/>
</dbReference>
<reference evidence="12" key="1">
    <citation type="submission" date="2016-10" db="EMBL/GenBank/DDBJ databases">
        <authorList>
            <person name="Varghese N."/>
            <person name="Submissions S."/>
        </authorList>
    </citation>
    <scope>NUCLEOTIDE SEQUENCE [LARGE SCALE GENOMIC DNA]</scope>
    <source>
        <strain evidence="12">DSM 13234</strain>
    </source>
</reference>
<protein>
    <recommendedName>
        <fullName evidence="4">threonine-phosphate decarboxylase</fullName>
        <ecNumber evidence="4">4.1.1.81</ecNumber>
    </recommendedName>
    <alternativeName>
        <fullName evidence="8">L-threonine-O-3-phosphate decarboxylase</fullName>
    </alternativeName>
</protein>
<comment type="catalytic activity">
    <reaction evidence="9">
        <text>O-phospho-L-threonine + H(+) = (R)-1-aminopropan-2-yl phosphate + CO2</text>
        <dbReference type="Rhea" id="RHEA:11492"/>
        <dbReference type="ChEBI" id="CHEBI:15378"/>
        <dbReference type="ChEBI" id="CHEBI:16526"/>
        <dbReference type="ChEBI" id="CHEBI:58563"/>
        <dbReference type="ChEBI" id="CHEBI:58675"/>
        <dbReference type="EC" id="4.1.1.81"/>
    </reaction>
</comment>
<dbReference type="Gene3D" id="3.90.1150.10">
    <property type="entry name" value="Aspartate Aminotransferase, domain 1"/>
    <property type="match status" value="1"/>
</dbReference>
<evidence type="ECO:0000256" key="6">
    <source>
        <dbReference type="ARBA" id="ARBA00022898"/>
    </source>
</evidence>
<proteinExistence type="predicted"/>
<evidence type="ECO:0000256" key="8">
    <source>
        <dbReference type="ARBA" id="ARBA00029996"/>
    </source>
</evidence>
<dbReference type="PANTHER" id="PTHR42885">
    <property type="entry name" value="HISTIDINOL-PHOSPHATE AMINOTRANSFERASE-RELATED"/>
    <property type="match status" value="1"/>
</dbReference>
<feature type="domain" description="Aminotransferase class I/classII large" evidence="10">
    <location>
        <begin position="66"/>
        <end position="335"/>
    </location>
</feature>
<keyword evidence="5" id="KW-0169">Cobalamin biosynthesis</keyword>
<comment type="function">
    <text evidence="2">Decarboxylates L-threonine-O-3-phosphate to yield (R)-1-amino-2-propanol O-2-phosphate, the precursor for the linkage between the nucleotide loop and the corrin ring in cobalamin.</text>
</comment>
<dbReference type="PANTHER" id="PTHR42885:SF1">
    <property type="entry name" value="THREONINE-PHOSPHATE DECARBOXYLASE"/>
    <property type="match status" value="1"/>
</dbReference>
<dbReference type="Gene3D" id="3.40.640.10">
    <property type="entry name" value="Type I PLP-dependent aspartate aminotransferase-like (Major domain)"/>
    <property type="match status" value="1"/>
</dbReference>
<comment type="cofactor">
    <cofactor evidence="1">
        <name>pyridoxal 5'-phosphate</name>
        <dbReference type="ChEBI" id="CHEBI:597326"/>
    </cofactor>
</comment>
<dbReference type="InterPro" id="IPR004839">
    <property type="entry name" value="Aminotransferase_I/II_large"/>
</dbReference>
<evidence type="ECO:0000256" key="3">
    <source>
        <dbReference type="ARBA" id="ARBA00004953"/>
    </source>
</evidence>
<dbReference type="InterPro" id="IPR015424">
    <property type="entry name" value="PyrdxlP-dep_Trfase"/>
</dbReference>
<dbReference type="EC" id="4.1.1.81" evidence="4"/>
<evidence type="ECO:0000256" key="9">
    <source>
        <dbReference type="ARBA" id="ARBA00048531"/>
    </source>
</evidence>
<evidence type="ECO:0000259" key="10">
    <source>
        <dbReference type="Pfam" id="PF00155"/>
    </source>
</evidence>
<evidence type="ECO:0000313" key="11">
    <source>
        <dbReference type="EMBL" id="SEH52022.1"/>
    </source>
</evidence>
<evidence type="ECO:0000256" key="5">
    <source>
        <dbReference type="ARBA" id="ARBA00022573"/>
    </source>
</evidence>
<dbReference type="Proteomes" id="UP000182983">
    <property type="component" value="Unassembled WGS sequence"/>
</dbReference>
<comment type="pathway">
    <text evidence="3">Cofactor biosynthesis; adenosylcobalamin biosynthesis.</text>
</comment>
<dbReference type="CDD" id="cd00609">
    <property type="entry name" value="AAT_like"/>
    <property type="match status" value="1"/>
</dbReference>
<keyword evidence="6" id="KW-0663">Pyridoxal phosphate</keyword>
<evidence type="ECO:0000313" key="12">
    <source>
        <dbReference type="Proteomes" id="UP000182983"/>
    </source>
</evidence>
<dbReference type="EMBL" id="FNWO01000012">
    <property type="protein sequence ID" value="SEH52022.1"/>
    <property type="molecule type" value="Genomic_DNA"/>
</dbReference>
<keyword evidence="7" id="KW-0456">Lyase</keyword>
<evidence type="ECO:0000256" key="2">
    <source>
        <dbReference type="ARBA" id="ARBA00003444"/>
    </source>
</evidence>
<accession>A0A1H6IY73</accession>
<evidence type="ECO:0000256" key="4">
    <source>
        <dbReference type="ARBA" id="ARBA00012285"/>
    </source>
</evidence>
<keyword evidence="12" id="KW-1185">Reference proteome</keyword>
<dbReference type="InterPro" id="IPR005860">
    <property type="entry name" value="CobD"/>
</dbReference>
<dbReference type="GO" id="GO:0048472">
    <property type="term" value="F:threonine-phosphate decarboxylase activity"/>
    <property type="evidence" value="ECO:0007669"/>
    <property type="project" value="UniProtKB-EC"/>
</dbReference>
<sequence>MPVPPPSAAALPLHGGDLAAAERRWGRPALGWLDLSTGINPHPYPLPALAPALWTRLPGAADEAALIGAARHRFAAATKVEIVAAPGSQALIQALPRLRPPGPVAILTPTYAEHARAWSAAGHTVASIDDPAAADPAGMLVLVNPNNPTGRRFAPADLIGLAARFAASGGLLVIDEAFADPDPELSLIPSLPAATLVLRSFGKFHGLAGLRLGFAVTAEAGLAEGLRRGFGPWAVSGPALAIGAAALADDAWAEANRARLAADQARLVGLLTSAGLELVGGTPLFTLVRHPEAARLWERLGQAGILVRAFDVQPDWLRIGLPGDETGFERLARALG</sequence>
<dbReference type="InterPro" id="IPR004838">
    <property type="entry name" value="NHTrfase_class1_PyrdxlP-BS"/>
</dbReference>
<evidence type="ECO:0000256" key="7">
    <source>
        <dbReference type="ARBA" id="ARBA00023239"/>
    </source>
</evidence>
<dbReference type="GO" id="GO:0030170">
    <property type="term" value="F:pyridoxal phosphate binding"/>
    <property type="evidence" value="ECO:0007669"/>
    <property type="project" value="InterPro"/>
</dbReference>
<name>A0A1H6IY73_MAGFU</name>
<evidence type="ECO:0000256" key="1">
    <source>
        <dbReference type="ARBA" id="ARBA00001933"/>
    </source>
</evidence>
<dbReference type="InterPro" id="IPR015422">
    <property type="entry name" value="PyrdxlP-dep_Trfase_small"/>
</dbReference>
<organism evidence="11 12">
    <name type="scientific">Magnetospirillum fulvum</name>
    <name type="common">Rhodospirillum fulvum</name>
    <dbReference type="NCBI Taxonomy" id="1082"/>
    <lineage>
        <taxon>Bacteria</taxon>
        <taxon>Pseudomonadati</taxon>
        <taxon>Pseudomonadota</taxon>
        <taxon>Alphaproteobacteria</taxon>
        <taxon>Rhodospirillales</taxon>
        <taxon>Rhodospirillaceae</taxon>
        <taxon>Magnetospirillum</taxon>
    </lineage>
</organism>
<dbReference type="PROSITE" id="PS00105">
    <property type="entry name" value="AA_TRANSFER_CLASS_1"/>
    <property type="match status" value="1"/>
</dbReference>
<gene>
    <name evidence="11" type="ORF">SAMN04244559_02764</name>
</gene>
<dbReference type="OrthoDB" id="9799304at2"/>
<dbReference type="SUPFAM" id="SSF53383">
    <property type="entry name" value="PLP-dependent transferases"/>
    <property type="match status" value="1"/>
</dbReference>
<dbReference type="NCBIfam" id="TIGR01140">
    <property type="entry name" value="L_thr_O3P_dcar"/>
    <property type="match status" value="1"/>
</dbReference>
<dbReference type="RefSeq" id="WP_074769552.1">
    <property type="nucleotide sequence ID" value="NZ_FNWO01000012.1"/>
</dbReference>
<dbReference type="UniPathway" id="UPA00148"/>
<dbReference type="AlphaFoldDB" id="A0A1H6IY73"/>
<dbReference type="GO" id="GO:0009236">
    <property type="term" value="P:cobalamin biosynthetic process"/>
    <property type="evidence" value="ECO:0007669"/>
    <property type="project" value="UniProtKB-UniPathway"/>
</dbReference>